<name>A0ABW5U2C4_9RHOB</name>
<dbReference type="PANTHER" id="PTHR23028">
    <property type="entry name" value="ACETYLTRANSFERASE"/>
    <property type="match status" value="1"/>
</dbReference>
<evidence type="ECO:0000313" key="3">
    <source>
        <dbReference type="EMBL" id="MFD2740027.1"/>
    </source>
</evidence>
<organism evidence="3 4">
    <name type="scientific">Sulfitobacter aestuarii</name>
    <dbReference type="NCBI Taxonomy" id="2161676"/>
    <lineage>
        <taxon>Bacteria</taxon>
        <taxon>Pseudomonadati</taxon>
        <taxon>Pseudomonadota</taxon>
        <taxon>Alphaproteobacteria</taxon>
        <taxon>Rhodobacterales</taxon>
        <taxon>Roseobacteraceae</taxon>
        <taxon>Sulfitobacter</taxon>
    </lineage>
</organism>
<sequence length="365" mass="39748">MTGDSPDQVTRTWSAARGPAAHVPRRQLQSLQAVRAVAALLVVMFHMNVHTLPDTLSAPSLWRGFDMGYAGVEVFFVLSGFIMFYVHSGDFGRPDRFWSYLSKRFTRIYPFFWLVLVLIVLLRLGSGGEVPGALTLAVSAMLLPFKELHVLGVQWTLSFEMLFYLIFGLLILNLRIGLLLGGLWFAICAILALIGSSTTAILFLFSAYNLLFLLGLLAAMLWPRVTSGAPVLFGLGIMIFLVTGLGEALGGVEYYKPLRTLLYGVGGAFIIAALAALENAARLRVPQFLVFLGNASYAIYLIHIAAMSITAFVLKKLGLGDLPTPVLAILLFVGAMLAGGLLHVFAEKPIISALRRGRIRRAAAT</sequence>
<gene>
    <name evidence="3" type="ORF">ACFSUD_10635</name>
</gene>
<feature type="transmembrane region" description="Helical" evidence="1">
    <location>
        <begin position="176"/>
        <end position="194"/>
    </location>
</feature>
<dbReference type="PANTHER" id="PTHR23028:SF131">
    <property type="entry name" value="BLR2367 PROTEIN"/>
    <property type="match status" value="1"/>
</dbReference>
<keyword evidence="4" id="KW-1185">Reference proteome</keyword>
<dbReference type="InterPro" id="IPR050879">
    <property type="entry name" value="Acyltransferase_3"/>
</dbReference>
<keyword evidence="3" id="KW-0808">Transferase</keyword>
<dbReference type="EMBL" id="JBHUMP010000008">
    <property type="protein sequence ID" value="MFD2740027.1"/>
    <property type="molecule type" value="Genomic_DNA"/>
</dbReference>
<protein>
    <submittedName>
        <fullName evidence="3">Acyltransferase family protein</fullName>
        <ecNumber evidence="3">2.3.-.-</ecNumber>
    </submittedName>
</protein>
<evidence type="ECO:0000259" key="2">
    <source>
        <dbReference type="Pfam" id="PF01757"/>
    </source>
</evidence>
<feature type="transmembrane region" description="Helical" evidence="1">
    <location>
        <begin position="108"/>
        <end position="128"/>
    </location>
</feature>
<dbReference type="GO" id="GO:0016746">
    <property type="term" value="F:acyltransferase activity"/>
    <property type="evidence" value="ECO:0007669"/>
    <property type="project" value="UniProtKB-KW"/>
</dbReference>
<feature type="transmembrane region" description="Helical" evidence="1">
    <location>
        <begin position="33"/>
        <end position="49"/>
    </location>
</feature>
<comment type="caution">
    <text evidence="3">The sequence shown here is derived from an EMBL/GenBank/DDBJ whole genome shotgun (WGS) entry which is preliminary data.</text>
</comment>
<feature type="transmembrane region" description="Helical" evidence="1">
    <location>
        <begin position="148"/>
        <end position="169"/>
    </location>
</feature>
<dbReference type="Proteomes" id="UP001597474">
    <property type="component" value="Unassembled WGS sequence"/>
</dbReference>
<proteinExistence type="predicted"/>
<keyword evidence="3" id="KW-0012">Acyltransferase</keyword>
<feature type="transmembrane region" description="Helical" evidence="1">
    <location>
        <begin position="69"/>
        <end position="87"/>
    </location>
</feature>
<dbReference type="RefSeq" id="WP_386374196.1">
    <property type="nucleotide sequence ID" value="NZ_JBHUMP010000008.1"/>
</dbReference>
<keyword evidence="1" id="KW-1133">Transmembrane helix</keyword>
<feature type="transmembrane region" description="Helical" evidence="1">
    <location>
        <begin position="261"/>
        <end position="277"/>
    </location>
</feature>
<feature type="transmembrane region" description="Helical" evidence="1">
    <location>
        <begin position="200"/>
        <end position="222"/>
    </location>
</feature>
<evidence type="ECO:0000313" key="4">
    <source>
        <dbReference type="Proteomes" id="UP001597474"/>
    </source>
</evidence>
<dbReference type="Pfam" id="PF01757">
    <property type="entry name" value="Acyl_transf_3"/>
    <property type="match status" value="1"/>
</dbReference>
<feature type="transmembrane region" description="Helical" evidence="1">
    <location>
        <begin position="229"/>
        <end position="249"/>
    </location>
</feature>
<keyword evidence="1" id="KW-0472">Membrane</keyword>
<reference evidence="4" key="1">
    <citation type="journal article" date="2019" name="Int. J. Syst. Evol. Microbiol.">
        <title>The Global Catalogue of Microorganisms (GCM) 10K type strain sequencing project: providing services to taxonomists for standard genome sequencing and annotation.</title>
        <authorList>
            <consortium name="The Broad Institute Genomics Platform"/>
            <consortium name="The Broad Institute Genome Sequencing Center for Infectious Disease"/>
            <person name="Wu L."/>
            <person name="Ma J."/>
        </authorList>
    </citation>
    <scope>NUCLEOTIDE SEQUENCE [LARGE SCALE GENOMIC DNA]</scope>
    <source>
        <strain evidence="4">TISTR 2562</strain>
    </source>
</reference>
<accession>A0ABW5U2C4</accession>
<keyword evidence="1" id="KW-0812">Transmembrane</keyword>
<evidence type="ECO:0000256" key="1">
    <source>
        <dbReference type="SAM" id="Phobius"/>
    </source>
</evidence>
<dbReference type="EC" id="2.3.-.-" evidence="3"/>
<dbReference type="InterPro" id="IPR002656">
    <property type="entry name" value="Acyl_transf_3_dom"/>
</dbReference>
<feature type="domain" description="Acyltransferase 3" evidence="2">
    <location>
        <begin position="30"/>
        <end position="341"/>
    </location>
</feature>
<feature type="transmembrane region" description="Helical" evidence="1">
    <location>
        <begin position="326"/>
        <end position="346"/>
    </location>
</feature>
<feature type="transmembrane region" description="Helical" evidence="1">
    <location>
        <begin position="289"/>
        <end position="314"/>
    </location>
</feature>